<dbReference type="PANTHER" id="PTHR47707">
    <property type="entry name" value="8-OXO-DGTP DIPHOSPHATASE"/>
    <property type="match status" value="1"/>
</dbReference>
<dbReference type="PROSITE" id="PS51462">
    <property type="entry name" value="NUDIX"/>
    <property type="match status" value="1"/>
</dbReference>
<dbReference type="Pfam" id="PF00293">
    <property type="entry name" value="NUDIX"/>
    <property type="match status" value="1"/>
</dbReference>
<comment type="similarity">
    <text evidence="2">Belongs to the Nudix hydrolase family.</text>
</comment>
<dbReference type="InterPro" id="IPR015797">
    <property type="entry name" value="NUDIX_hydrolase-like_dom_sf"/>
</dbReference>
<dbReference type="Gene3D" id="3.90.79.10">
    <property type="entry name" value="Nucleoside Triphosphate Pyrophosphohydrolase"/>
    <property type="match status" value="1"/>
</dbReference>
<reference evidence="6 7" key="1">
    <citation type="submission" date="2024-10" db="EMBL/GenBank/DDBJ databases">
        <authorList>
            <person name="Topkara A.R."/>
            <person name="Saygin H."/>
        </authorList>
    </citation>
    <scope>NUCLEOTIDE SEQUENCE [LARGE SCALE GENOMIC DNA]</scope>
    <source>
        <strain evidence="6 7">M3C6</strain>
    </source>
</reference>
<dbReference type="InterPro" id="IPR000086">
    <property type="entry name" value="NUDIX_hydrolase_dom"/>
</dbReference>
<evidence type="ECO:0000259" key="5">
    <source>
        <dbReference type="PROSITE" id="PS51462"/>
    </source>
</evidence>
<evidence type="ECO:0000313" key="6">
    <source>
        <dbReference type="EMBL" id="MFG1711150.1"/>
    </source>
</evidence>
<comment type="cofactor">
    <cofactor evidence="1">
        <name>Mg(2+)</name>
        <dbReference type="ChEBI" id="CHEBI:18420"/>
    </cofactor>
</comment>
<evidence type="ECO:0000256" key="4">
    <source>
        <dbReference type="ARBA" id="ARBA00022842"/>
    </source>
</evidence>
<feature type="domain" description="Nudix hydrolase" evidence="5">
    <location>
        <begin position="9"/>
        <end position="135"/>
    </location>
</feature>
<organism evidence="6 7">
    <name type="scientific">Nonomuraea marmarensis</name>
    <dbReference type="NCBI Taxonomy" id="3351344"/>
    <lineage>
        <taxon>Bacteria</taxon>
        <taxon>Bacillati</taxon>
        <taxon>Actinomycetota</taxon>
        <taxon>Actinomycetes</taxon>
        <taxon>Streptosporangiales</taxon>
        <taxon>Streptosporangiaceae</taxon>
        <taxon>Nonomuraea</taxon>
    </lineage>
</organism>
<evidence type="ECO:0000313" key="7">
    <source>
        <dbReference type="Proteomes" id="UP001603978"/>
    </source>
</evidence>
<keyword evidence="4" id="KW-0460">Magnesium</keyword>
<dbReference type="PRINTS" id="PR00502">
    <property type="entry name" value="NUDIXFAMILY"/>
</dbReference>
<protein>
    <submittedName>
        <fullName evidence="6">NUDIX domain-containing protein</fullName>
    </submittedName>
</protein>
<dbReference type="Proteomes" id="UP001603978">
    <property type="component" value="Unassembled WGS sequence"/>
</dbReference>
<evidence type="ECO:0000256" key="1">
    <source>
        <dbReference type="ARBA" id="ARBA00001946"/>
    </source>
</evidence>
<dbReference type="InterPro" id="IPR020476">
    <property type="entry name" value="Nudix_hydrolase"/>
</dbReference>
<sequence>MSHSTQSVAPAHIVTALLRNGNRLLLCHRSAQRRLYPDVWDLPGGHVEPGELPAASLARELREELGIDVARPVGPPMGEIRAETFTMQIWLVETWTGTPANAAPEEHDAIGWFARDELGDLRLAHDGYLAMFTKALTGHRD</sequence>
<dbReference type="PANTHER" id="PTHR47707:SF2">
    <property type="entry name" value="CTP PYROPHOSPHOHYDROLASE"/>
    <property type="match status" value="1"/>
</dbReference>
<accession>A0ABW7AY57</accession>
<proteinExistence type="inferred from homology"/>
<evidence type="ECO:0000256" key="3">
    <source>
        <dbReference type="ARBA" id="ARBA00022801"/>
    </source>
</evidence>
<keyword evidence="7" id="KW-1185">Reference proteome</keyword>
<keyword evidence="3" id="KW-0378">Hydrolase</keyword>
<gene>
    <name evidence="6" type="ORF">ACFLIM_49160</name>
</gene>
<dbReference type="EMBL" id="JBICRM010000072">
    <property type="protein sequence ID" value="MFG1711150.1"/>
    <property type="molecule type" value="Genomic_DNA"/>
</dbReference>
<dbReference type="SUPFAM" id="SSF55811">
    <property type="entry name" value="Nudix"/>
    <property type="match status" value="1"/>
</dbReference>
<dbReference type="RefSeq" id="WP_393177653.1">
    <property type="nucleotide sequence ID" value="NZ_JBICRM010000072.1"/>
</dbReference>
<name>A0ABW7AY57_9ACTN</name>
<comment type="caution">
    <text evidence="6">The sequence shown here is derived from an EMBL/GenBank/DDBJ whole genome shotgun (WGS) entry which is preliminary data.</text>
</comment>
<dbReference type="InterPro" id="IPR047127">
    <property type="entry name" value="MutT-like"/>
</dbReference>
<evidence type="ECO:0000256" key="2">
    <source>
        <dbReference type="ARBA" id="ARBA00005582"/>
    </source>
</evidence>